<dbReference type="InParanoid" id="A0A1Q3AQD4"/>
<dbReference type="PANTHER" id="PTHR36072:SF2">
    <property type="entry name" value="OS01G0531000 PROTEIN"/>
    <property type="match status" value="1"/>
</dbReference>
<dbReference type="GO" id="GO:0006396">
    <property type="term" value="P:RNA processing"/>
    <property type="evidence" value="ECO:0007669"/>
    <property type="project" value="InterPro"/>
</dbReference>
<evidence type="ECO:0000313" key="2">
    <source>
        <dbReference type="EMBL" id="GAV57951.1"/>
    </source>
</evidence>
<feature type="region of interest" description="Disordered" evidence="1">
    <location>
        <begin position="1"/>
        <end position="42"/>
    </location>
</feature>
<comment type="caution">
    <text evidence="2">The sequence shown here is derived from an EMBL/GenBank/DDBJ whole genome shotgun (WGS) entry which is preliminary data.</text>
</comment>
<accession>A0A1Q3AQD4</accession>
<dbReference type="STRING" id="3775.A0A1Q3AQD4"/>
<dbReference type="Gene3D" id="6.20.50.20">
    <property type="match status" value="1"/>
</dbReference>
<feature type="region of interest" description="Disordered" evidence="1">
    <location>
        <begin position="231"/>
        <end position="260"/>
    </location>
</feature>
<dbReference type="PANTHER" id="PTHR36072">
    <property type="entry name" value="OS01G0541600 PROTEIN"/>
    <property type="match status" value="1"/>
</dbReference>
<dbReference type="InterPro" id="IPR007175">
    <property type="entry name" value="Rpr2/Snm1/Rpp21"/>
</dbReference>
<organism evidence="2 3">
    <name type="scientific">Cephalotus follicularis</name>
    <name type="common">Albany pitcher plant</name>
    <dbReference type="NCBI Taxonomy" id="3775"/>
    <lineage>
        <taxon>Eukaryota</taxon>
        <taxon>Viridiplantae</taxon>
        <taxon>Streptophyta</taxon>
        <taxon>Embryophyta</taxon>
        <taxon>Tracheophyta</taxon>
        <taxon>Spermatophyta</taxon>
        <taxon>Magnoliopsida</taxon>
        <taxon>eudicotyledons</taxon>
        <taxon>Gunneridae</taxon>
        <taxon>Pentapetalae</taxon>
        <taxon>rosids</taxon>
        <taxon>fabids</taxon>
        <taxon>Oxalidales</taxon>
        <taxon>Cephalotaceae</taxon>
        <taxon>Cephalotus</taxon>
    </lineage>
</organism>
<dbReference type="AlphaFoldDB" id="A0A1Q3AQD4"/>
<sequence length="289" mass="31289">MGKRGGAKRAASTPSGSHKSISLREITSGKRQSKGDTANFKSKLKHEHLQKLAVWASGEASIPPLAAFFGHRLAAIGESSGIQPDSSLFPCQRCETILQPGFNCTVRIEKNKKKAGHGRKKPHNTVQNYVVVKCHFCSHQNAKRGTRKGHMKEICLPKVKPSSKSELSTSKLQKCSLEKDIGSKDEGFTVDEIASPAIAGDTTVTDSPTTSLVRTGMSLLDAKTRKRKRSCSKKLAETESASAEVDSGNTASTLSKRKRKSWTSLKQLAESSAQSNSRNVTNLAIPFLL</sequence>
<evidence type="ECO:0000256" key="1">
    <source>
        <dbReference type="SAM" id="MobiDB-lite"/>
    </source>
</evidence>
<dbReference type="Proteomes" id="UP000187406">
    <property type="component" value="Unassembled WGS sequence"/>
</dbReference>
<reference evidence="3" key="1">
    <citation type="submission" date="2016-04" db="EMBL/GenBank/DDBJ databases">
        <title>Cephalotus genome sequencing.</title>
        <authorList>
            <person name="Fukushima K."/>
            <person name="Hasebe M."/>
            <person name="Fang X."/>
        </authorList>
    </citation>
    <scope>NUCLEOTIDE SEQUENCE [LARGE SCALE GENOMIC DNA]</scope>
    <source>
        <strain evidence="3">cv. St1</strain>
    </source>
</reference>
<dbReference type="OrthoDB" id="1937463at2759"/>
<evidence type="ECO:0000313" key="3">
    <source>
        <dbReference type="Proteomes" id="UP000187406"/>
    </source>
</evidence>
<keyword evidence="3" id="KW-1185">Reference proteome</keyword>
<dbReference type="Pfam" id="PF04032">
    <property type="entry name" value="Rpr2"/>
    <property type="match status" value="1"/>
</dbReference>
<dbReference type="FunCoup" id="A0A1Q3AQD4">
    <property type="interactions" value="284"/>
</dbReference>
<name>A0A1Q3AQD4_CEPFO</name>
<proteinExistence type="predicted"/>
<dbReference type="EMBL" id="BDDD01000046">
    <property type="protein sequence ID" value="GAV57951.1"/>
    <property type="molecule type" value="Genomic_DNA"/>
</dbReference>
<protein>
    <submittedName>
        <fullName evidence="2">Rpr2 domain-containing protein</fullName>
    </submittedName>
</protein>
<gene>
    <name evidence="2" type="ORF">CFOL_v3_01487</name>
</gene>